<gene>
    <name evidence="1" type="ORF">FZC80_16750</name>
</gene>
<proteinExistence type="predicted"/>
<dbReference type="SUPFAM" id="SSF75005">
    <property type="entry name" value="Arabinanase/levansucrase/invertase"/>
    <property type="match status" value="1"/>
</dbReference>
<dbReference type="InterPro" id="IPR023296">
    <property type="entry name" value="Glyco_hydro_beta-prop_sf"/>
</dbReference>
<dbReference type="AlphaFoldDB" id="A0A5D4TKN5"/>
<dbReference type="Proteomes" id="UP000325054">
    <property type="component" value="Unassembled WGS sequence"/>
</dbReference>
<dbReference type="OrthoDB" id="9799605at2"/>
<sequence length="103" mass="11986">MVDNTSPYSIGMIEKREGVWKRHLTRILAGTKESPNVLESKVSCIEGKWRMWYVTTKKETGKKGAPQYCVKYVESDDGLHNWSQPKTLFNEDENYYDATIYKS</sequence>
<name>A0A5D4TKN5_9BACI</name>
<dbReference type="EMBL" id="VTEW01000016">
    <property type="protein sequence ID" value="TYS75448.1"/>
    <property type="molecule type" value="Genomic_DNA"/>
</dbReference>
<reference evidence="1 2" key="1">
    <citation type="submission" date="2019-08" db="EMBL/GenBank/DDBJ databases">
        <title>Bacillus genomes from the desert of Cuatro Cienegas, Coahuila.</title>
        <authorList>
            <person name="Olmedo-Alvarez G."/>
        </authorList>
    </citation>
    <scope>NUCLEOTIDE SEQUENCE [LARGE SCALE GENOMIC DNA]</scope>
    <source>
        <strain evidence="1 2">CH451a_14T</strain>
    </source>
</reference>
<accession>A0A5D4TKN5</accession>
<evidence type="ECO:0000313" key="2">
    <source>
        <dbReference type="Proteomes" id="UP000325054"/>
    </source>
</evidence>
<evidence type="ECO:0000313" key="1">
    <source>
        <dbReference type="EMBL" id="TYS75448.1"/>
    </source>
</evidence>
<organism evidence="1 2">
    <name type="scientific">Rossellomorea aquimaris</name>
    <dbReference type="NCBI Taxonomy" id="189382"/>
    <lineage>
        <taxon>Bacteria</taxon>
        <taxon>Bacillati</taxon>
        <taxon>Bacillota</taxon>
        <taxon>Bacilli</taxon>
        <taxon>Bacillales</taxon>
        <taxon>Bacillaceae</taxon>
        <taxon>Rossellomorea</taxon>
    </lineage>
</organism>
<protein>
    <submittedName>
        <fullName evidence="1">Uncharacterized protein</fullName>
    </submittedName>
</protein>
<comment type="caution">
    <text evidence="1">The sequence shown here is derived from an EMBL/GenBank/DDBJ whole genome shotgun (WGS) entry which is preliminary data.</text>
</comment>